<feature type="domain" description="Histone acetyl transferase HAT1 N-terminal" evidence="7">
    <location>
        <begin position="21"/>
        <end position="196"/>
    </location>
</feature>
<evidence type="ECO:0000256" key="1">
    <source>
        <dbReference type="ARBA" id="ARBA00010543"/>
    </source>
</evidence>
<evidence type="ECO:0000256" key="3">
    <source>
        <dbReference type="ARBA" id="ARBA00021268"/>
    </source>
</evidence>
<dbReference type="PANTHER" id="PTHR12046">
    <property type="entry name" value="HISTONE ACETYLTRANSFERASE TYPE B CATALYTIC SUBUNIT"/>
    <property type="match status" value="1"/>
</dbReference>
<dbReference type="GO" id="GO:0031509">
    <property type="term" value="P:subtelomeric heterochromatin formation"/>
    <property type="evidence" value="ECO:0007669"/>
    <property type="project" value="InterPro"/>
</dbReference>
<dbReference type="Gene3D" id="3.40.630.30">
    <property type="match status" value="1"/>
</dbReference>
<evidence type="ECO:0000256" key="2">
    <source>
        <dbReference type="ARBA" id="ARBA00013184"/>
    </source>
</evidence>
<evidence type="ECO:0000256" key="6">
    <source>
        <dbReference type="ARBA" id="ARBA00048017"/>
    </source>
</evidence>
<dbReference type="OrthoDB" id="10253098at2759"/>
<keyword evidence="5 8" id="KW-0012">Acyltransferase</keyword>
<dbReference type="AlphaFoldDB" id="A0A137NXF8"/>
<protein>
    <recommendedName>
        <fullName evidence="3">Histone acetyltransferase type B catalytic subunit</fullName>
        <ecNumber evidence="2">2.3.1.48</ecNumber>
    </recommendedName>
</protein>
<keyword evidence="4 8" id="KW-0808">Transferase</keyword>
<proteinExistence type="inferred from homology"/>
<evidence type="ECO:0000256" key="4">
    <source>
        <dbReference type="ARBA" id="ARBA00022679"/>
    </source>
</evidence>
<accession>A0A137NXF8</accession>
<gene>
    <name evidence="8" type="ORF">CONCODRAFT_61006</name>
</gene>
<dbReference type="Gene3D" id="3.90.360.10">
    <property type="entry name" value="Histone acetyl transferase 1 (HAT1), N-terminal domain"/>
    <property type="match status" value="1"/>
</dbReference>
<comment type="similarity">
    <text evidence="1">Belongs to the HAT1 family.</text>
</comment>
<dbReference type="GO" id="GO:0000781">
    <property type="term" value="C:chromosome, telomeric region"/>
    <property type="evidence" value="ECO:0007669"/>
    <property type="project" value="GOC"/>
</dbReference>
<evidence type="ECO:0000256" key="5">
    <source>
        <dbReference type="ARBA" id="ARBA00023315"/>
    </source>
</evidence>
<name>A0A137NXF8_CONC2</name>
<dbReference type="InterPro" id="IPR017380">
    <property type="entry name" value="Hist_AcTrfase_B-typ_cat-su"/>
</dbReference>
<dbReference type="Proteomes" id="UP000070444">
    <property type="component" value="Unassembled WGS sequence"/>
</dbReference>
<dbReference type="EC" id="2.3.1.48" evidence="2"/>
<dbReference type="Pfam" id="PF10394">
    <property type="entry name" value="Hat1_N"/>
    <property type="match status" value="1"/>
</dbReference>
<evidence type="ECO:0000259" key="7">
    <source>
        <dbReference type="Pfam" id="PF10394"/>
    </source>
</evidence>
<sequence length="420" mass="49662">MTAAVKRQREDNAENSFKTEWSCDSNLAVELYFIPPTDKTSEDTFYHPTFTYWASNQDEKWFGYKGLKLKIYFSSSSFRVCYKLTYDEKIQENNPYHIAPDNILPPILNYLPTDVYDNIDNFKNGLNDDELKFKPFGDLITEKTDISPKIIDQIKLINTGLNIENCSLEIYKCNYFTPGFREYYHRFKILAPLFIEGATGLEDDNPRWEFICLYSKISIEDPLLPGSTLTIYQLLGFCNVYNFYHHPDKLRIRISQFIILPPYHKLGLGSYLYSTIYDHYTKMDNVIDFGVEEPNNDFSDVRDLSDLKTIINSPTYETLTLPYDEELIQTIYKTFKFSKKQVHRALELAHMYKVFSIKDKIEYMKSYNEFKLQVKRRLYKVNSVGLSHLSAFEMKYQLDELFTKFVDDYIRLVKKLKLEN</sequence>
<dbReference type="InterPro" id="IPR019467">
    <property type="entry name" value="Hat1_N"/>
</dbReference>
<dbReference type="STRING" id="796925.A0A137NXF8"/>
<dbReference type="InterPro" id="IPR016181">
    <property type="entry name" value="Acyl_CoA_acyltransferase"/>
</dbReference>
<dbReference type="SUPFAM" id="SSF55729">
    <property type="entry name" value="Acyl-CoA N-acyltransferases (Nat)"/>
    <property type="match status" value="1"/>
</dbReference>
<dbReference type="EMBL" id="KQ964635">
    <property type="protein sequence ID" value="KXN67456.1"/>
    <property type="molecule type" value="Genomic_DNA"/>
</dbReference>
<dbReference type="InterPro" id="IPR037113">
    <property type="entry name" value="Hat1_N_sf"/>
</dbReference>
<keyword evidence="9" id="KW-1185">Reference proteome</keyword>
<comment type="catalytic activity">
    <reaction evidence="6">
        <text>L-lysyl-[protein] + acetyl-CoA = N(6)-acetyl-L-lysyl-[protein] + CoA + H(+)</text>
        <dbReference type="Rhea" id="RHEA:45948"/>
        <dbReference type="Rhea" id="RHEA-COMP:9752"/>
        <dbReference type="Rhea" id="RHEA-COMP:10731"/>
        <dbReference type="ChEBI" id="CHEBI:15378"/>
        <dbReference type="ChEBI" id="CHEBI:29969"/>
        <dbReference type="ChEBI" id="CHEBI:57287"/>
        <dbReference type="ChEBI" id="CHEBI:57288"/>
        <dbReference type="ChEBI" id="CHEBI:61930"/>
        <dbReference type="EC" id="2.3.1.48"/>
    </reaction>
</comment>
<reference evidence="8 9" key="1">
    <citation type="journal article" date="2015" name="Genome Biol. Evol.">
        <title>Phylogenomic analyses indicate that early fungi evolved digesting cell walls of algal ancestors of land plants.</title>
        <authorList>
            <person name="Chang Y."/>
            <person name="Wang S."/>
            <person name="Sekimoto S."/>
            <person name="Aerts A.L."/>
            <person name="Choi C."/>
            <person name="Clum A."/>
            <person name="LaButti K.M."/>
            <person name="Lindquist E.A."/>
            <person name="Yee Ngan C."/>
            <person name="Ohm R.A."/>
            <person name="Salamov A.A."/>
            <person name="Grigoriev I.V."/>
            <person name="Spatafora J.W."/>
            <person name="Berbee M.L."/>
        </authorList>
    </citation>
    <scope>NUCLEOTIDE SEQUENCE [LARGE SCALE GENOMIC DNA]</scope>
    <source>
        <strain evidence="8 9">NRRL 28638</strain>
    </source>
</reference>
<evidence type="ECO:0000313" key="8">
    <source>
        <dbReference type="EMBL" id="KXN67456.1"/>
    </source>
</evidence>
<dbReference type="GO" id="GO:0005634">
    <property type="term" value="C:nucleus"/>
    <property type="evidence" value="ECO:0007669"/>
    <property type="project" value="InterPro"/>
</dbReference>
<organism evidence="8 9">
    <name type="scientific">Conidiobolus coronatus (strain ATCC 28846 / CBS 209.66 / NRRL 28638)</name>
    <name type="common">Delacroixia coronata</name>
    <dbReference type="NCBI Taxonomy" id="796925"/>
    <lineage>
        <taxon>Eukaryota</taxon>
        <taxon>Fungi</taxon>
        <taxon>Fungi incertae sedis</taxon>
        <taxon>Zoopagomycota</taxon>
        <taxon>Entomophthoromycotina</taxon>
        <taxon>Entomophthoromycetes</taxon>
        <taxon>Entomophthorales</taxon>
        <taxon>Ancylistaceae</taxon>
        <taxon>Conidiobolus</taxon>
    </lineage>
</organism>
<dbReference type="GO" id="GO:0004402">
    <property type="term" value="F:histone acetyltransferase activity"/>
    <property type="evidence" value="ECO:0007669"/>
    <property type="project" value="InterPro"/>
</dbReference>
<evidence type="ECO:0000313" key="9">
    <source>
        <dbReference type="Proteomes" id="UP000070444"/>
    </source>
</evidence>
<dbReference type="OMA" id="HNANECI"/>